<evidence type="ECO:0000313" key="2">
    <source>
        <dbReference type="Proteomes" id="UP000683360"/>
    </source>
</evidence>
<keyword evidence="2" id="KW-1185">Reference proteome</keyword>
<sequence>MEENNNNLNKTISTEECKLDNSAIHNDDNNIVSSDENSDLFSKFVLKRSMSDDDKLIRKIESTGRLIIFGMHRKKKKNPFMVIAITGSGHTKFSNADTAVHEYLQKIKICNQNTSAIEMLKWLRSQIFALLGEDEDNCRIAIYVDSHDNLDCVIGSGKKKIVINIIGDNMQFTIAGRNPVIQTTTYSNLLKMLMNNEQLQITN</sequence>
<gene>
    <name evidence="1" type="ORF">MEDL_34805</name>
</gene>
<organism evidence="1 2">
    <name type="scientific">Mytilus edulis</name>
    <name type="common">Blue mussel</name>
    <dbReference type="NCBI Taxonomy" id="6550"/>
    <lineage>
        <taxon>Eukaryota</taxon>
        <taxon>Metazoa</taxon>
        <taxon>Spiralia</taxon>
        <taxon>Lophotrochozoa</taxon>
        <taxon>Mollusca</taxon>
        <taxon>Bivalvia</taxon>
        <taxon>Autobranchia</taxon>
        <taxon>Pteriomorphia</taxon>
        <taxon>Mytilida</taxon>
        <taxon>Mytiloidea</taxon>
        <taxon>Mytilidae</taxon>
        <taxon>Mytilinae</taxon>
        <taxon>Mytilus</taxon>
    </lineage>
</organism>
<dbReference type="AlphaFoldDB" id="A0A8S3SSH9"/>
<comment type="caution">
    <text evidence="1">The sequence shown here is derived from an EMBL/GenBank/DDBJ whole genome shotgun (WGS) entry which is preliminary data.</text>
</comment>
<proteinExistence type="predicted"/>
<evidence type="ECO:0000313" key="1">
    <source>
        <dbReference type="EMBL" id="CAG2221414.1"/>
    </source>
</evidence>
<reference evidence="1" key="1">
    <citation type="submission" date="2021-03" db="EMBL/GenBank/DDBJ databases">
        <authorList>
            <person name="Bekaert M."/>
        </authorList>
    </citation>
    <scope>NUCLEOTIDE SEQUENCE</scope>
</reference>
<dbReference type="EMBL" id="CAJPWZ010001680">
    <property type="protein sequence ID" value="CAG2221414.1"/>
    <property type="molecule type" value="Genomic_DNA"/>
</dbReference>
<name>A0A8S3SSH9_MYTED</name>
<protein>
    <submittedName>
        <fullName evidence="1">Uncharacterized protein</fullName>
    </submittedName>
</protein>
<accession>A0A8S3SSH9</accession>
<dbReference type="Proteomes" id="UP000683360">
    <property type="component" value="Unassembled WGS sequence"/>
</dbReference>